<reference evidence="2 3" key="1">
    <citation type="journal article" date="2013" name="J. Bacteriol.">
        <title>Roles of HynAB and Ech, the only two hydrogenases found in the model sulfate reducer Desulfovibrio gigas.</title>
        <authorList>
            <person name="Morais-Silva F.O."/>
            <person name="Santos C.I."/>
            <person name="Rodrigues R."/>
            <person name="Pereira I.A."/>
            <person name="Rodrigues-Pousada C."/>
        </authorList>
    </citation>
    <scope>NUCLEOTIDE SEQUENCE [LARGE SCALE GENOMIC DNA]</scope>
    <source>
        <strain evidence="3">ATCC 19364 / DSM 1382 / NCIMB 9332 / VKM B-1759</strain>
    </source>
</reference>
<accession>T2G6Z5</accession>
<protein>
    <recommendedName>
        <fullName evidence="1">DUF1330 domain-containing protein</fullName>
    </recommendedName>
</protein>
<name>T2G6Z5_MEGG1</name>
<dbReference type="InterPro" id="IPR011008">
    <property type="entry name" value="Dimeric_a/b-barrel"/>
</dbReference>
<dbReference type="PATRIC" id="fig|1121448.10.peg.29"/>
<keyword evidence="3" id="KW-1185">Reference proteome</keyword>
<dbReference type="Pfam" id="PF07045">
    <property type="entry name" value="DUF1330"/>
    <property type="match status" value="1"/>
</dbReference>
<dbReference type="RefSeq" id="WP_021758518.1">
    <property type="nucleotide sequence ID" value="NC_022444.1"/>
</dbReference>
<evidence type="ECO:0000259" key="1">
    <source>
        <dbReference type="Pfam" id="PF07045"/>
    </source>
</evidence>
<dbReference type="eggNOG" id="COG5470">
    <property type="taxonomic scope" value="Bacteria"/>
</dbReference>
<evidence type="ECO:0000313" key="3">
    <source>
        <dbReference type="Proteomes" id="UP000016587"/>
    </source>
</evidence>
<gene>
    <name evidence="2" type="ORF">DGI_0028</name>
</gene>
<dbReference type="OrthoDB" id="9806380at2"/>
<dbReference type="HOGENOM" id="CLU_145407_1_2_7"/>
<dbReference type="SUPFAM" id="SSF54909">
    <property type="entry name" value="Dimeric alpha+beta barrel"/>
    <property type="match status" value="1"/>
</dbReference>
<dbReference type="PANTHER" id="PTHR41521:SF4">
    <property type="entry name" value="BLR0684 PROTEIN"/>
    <property type="match status" value="1"/>
</dbReference>
<dbReference type="PANTHER" id="PTHR41521">
    <property type="match status" value="1"/>
</dbReference>
<dbReference type="KEGG" id="dgg:DGI_0028"/>
<dbReference type="Gene3D" id="3.30.70.100">
    <property type="match status" value="1"/>
</dbReference>
<evidence type="ECO:0000313" key="2">
    <source>
        <dbReference type="EMBL" id="AGW11969.1"/>
    </source>
</evidence>
<feature type="domain" description="DUF1330" evidence="1">
    <location>
        <begin position="3"/>
        <end position="94"/>
    </location>
</feature>
<dbReference type="STRING" id="1121448.DGI_0028"/>
<proteinExistence type="predicted"/>
<organism evidence="2 3">
    <name type="scientific">Megalodesulfovibrio gigas (strain ATCC 19364 / DSM 1382 / NCIMB 9332 / VKM B-1759)</name>
    <name type="common">Desulfovibrio gigas</name>
    <dbReference type="NCBI Taxonomy" id="1121448"/>
    <lineage>
        <taxon>Bacteria</taxon>
        <taxon>Pseudomonadati</taxon>
        <taxon>Thermodesulfobacteriota</taxon>
        <taxon>Desulfovibrionia</taxon>
        <taxon>Desulfovibrionales</taxon>
        <taxon>Desulfovibrionaceae</taxon>
        <taxon>Megalodesulfovibrio</taxon>
    </lineage>
</organism>
<dbReference type="InterPro" id="IPR010753">
    <property type="entry name" value="DUF1330"/>
</dbReference>
<sequence length="95" mass="10460">MAAYLVIQTLSITDPDTYDQYRAQARPLIEAAGGEYLLVGKTVHPYSGDWSPLRVVMIRFKDVATLKACFDSPAYRAIAPLRKASVVGQSVIVED</sequence>
<dbReference type="Proteomes" id="UP000016587">
    <property type="component" value="Chromosome"/>
</dbReference>
<reference evidence="3" key="2">
    <citation type="submission" date="2013-07" db="EMBL/GenBank/DDBJ databases">
        <authorList>
            <person name="Morais-Silva F.O."/>
            <person name="Rezende A.M."/>
            <person name="Pimentel C."/>
            <person name="Resende D.M."/>
            <person name="Santos C.I."/>
            <person name="Clemente C."/>
            <person name="de Oliveira L.M."/>
            <person name="da Silva S.M."/>
            <person name="Costa D.A."/>
            <person name="Varela-Raposo A."/>
            <person name="Horacio E.C.A."/>
            <person name="Matos M."/>
            <person name="Flores O."/>
            <person name="Ruiz J.C."/>
            <person name="Rodrigues-Pousada C."/>
        </authorList>
    </citation>
    <scope>NUCLEOTIDE SEQUENCE [LARGE SCALE GENOMIC DNA]</scope>
    <source>
        <strain evidence="3">ATCC 19364 / DSM 1382 / NCIMB 9332 / VKM B-1759</strain>
    </source>
</reference>
<dbReference type="AlphaFoldDB" id="T2G6Z5"/>
<dbReference type="EMBL" id="CP006585">
    <property type="protein sequence ID" value="AGW11969.1"/>
    <property type="molecule type" value="Genomic_DNA"/>
</dbReference>